<dbReference type="InterPro" id="IPR001357">
    <property type="entry name" value="BRCT_dom"/>
</dbReference>
<dbReference type="GO" id="GO:0010833">
    <property type="term" value="P:telomere maintenance via telomere lengthening"/>
    <property type="evidence" value="ECO:0007669"/>
    <property type="project" value="UniProtKB-UniRule"/>
</dbReference>
<feature type="region of interest" description="Disordered" evidence="3">
    <location>
        <begin position="205"/>
        <end position="265"/>
    </location>
</feature>
<dbReference type="SUPFAM" id="SSF52113">
    <property type="entry name" value="BRCT domain"/>
    <property type="match status" value="1"/>
</dbReference>
<comment type="subcellular location">
    <subcellularLocation>
        <location evidence="2">Nucleus</location>
    </subcellularLocation>
    <subcellularLocation>
        <location evidence="2">Chromosome</location>
        <location evidence="2">Telomere</location>
    </subcellularLocation>
</comment>
<dbReference type="GO" id="GO:0070187">
    <property type="term" value="C:shelterin complex"/>
    <property type="evidence" value="ECO:0007669"/>
    <property type="project" value="TreeGrafter"/>
</dbReference>
<dbReference type="RefSeq" id="XP_016587991.1">
    <property type="nucleotide sequence ID" value="XM_016735975.1"/>
</dbReference>
<organism evidence="5 6">
    <name type="scientific">Sporothrix schenckii 1099-18</name>
    <dbReference type="NCBI Taxonomy" id="1397361"/>
    <lineage>
        <taxon>Eukaryota</taxon>
        <taxon>Fungi</taxon>
        <taxon>Dikarya</taxon>
        <taxon>Ascomycota</taxon>
        <taxon>Pezizomycotina</taxon>
        <taxon>Sordariomycetes</taxon>
        <taxon>Sordariomycetidae</taxon>
        <taxon>Ophiostomatales</taxon>
        <taxon>Ophiostomataceae</taxon>
        <taxon>Sporothrix</taxon>
    </lineage>
</organism>
<evidence type="ECO:0000313" key="6">
    <source>
        <dbReference type="Proteomes" id="UP000033710"/>
    </source>
</evidence>
<sequence length="321" mass="38019">MAFSFKGLKFYVSIHTPNETKKIIQNNGGIVVANENDADIRIRDPSRGPPSYRSGDYYSHKWIVDCIKQKRQVDEAPYLIQRQAHPSTTPARPARPARNERTEGERERSPPQREEEDGLVYASARSQSVVKTRNAFTREDDRILQDWVIQKATRAIEEDEYFHDRGNEMYKKLEEKYLSQESKNDHRRNLENRPEKARKFGHKWKTGPIQNVGHRENDRRNHHGNHHKNYHRNHNRNHHRSRHKSHYRNHPKNSDATKHETKHRKTRCLTTVLAGPANCSSWTIQIITFSQRRIRFGKMRSENLEHMQNQQTPSSNIFTQR</sequence>
<dbReference type="OrthoDB" id="435460at2759"/>
<dbReference type="VEuPathDB" id="FungiDB:SPSK_09402"/>
<comment type="caution">
    <text evidence="5">The sequence shown here is derived from an EMBL/GenBank/DDBJ whole genome shotgun (WGS) entry which is preliminary data.</text>
</comment>
<evidence type="ECO:0000259" key="4">
    <source>
        <dbReference type="PROSITE" id="PS50172"/>
    </source>
</evidence>
<feature type="region of interest" description="Disordered" evidence="3">
    <location>
        <begin position="78"/>
        <end position="120"/>
    </location>
</feature>
<evidence type="ECO:0000256" key="2">
    <source>
        <dbReference type="RuleBase" id="RU367107"/>
    </source>
</evidence>
<dbReference type="PANTHER" id="PTHR16466:SF6">
    <property type="entry name" value="TELOMERIC REPEAT-BINDING FACTOR 2-INTERACTING PROTEIN 1"/>
    <property type="match status" value="1"/>
</dbReference>
<protein>
    <recommendedName>
        <fullName evidence="2">DNA-binding protein RAP1</fullName>
    </recommendedName>
</protein>
<feature type="domain" description="BRCT" evidence="4">
    <location>
        <begin position="1"/>
        <end position="80"/>
    </location>
</feature>
<keyword evidence="1 2" id="KW-0539">Nucleus</keyword>
<accession>A0A0F2M917</accession>
<gene>
    <name evidence="5" type="ORF">SPSK_09402</name>
</gene>
<dbReference type="GO" id="GO:0031848">
    <property type="term" value="P:protection from non-homologous end joining at telomere"/>
    <property type="evidence" value="ECO:0007669"/>
    <property type="project" value="TreeGrafter"/>
</dbReference>
<feature type="compositionally biased region" description="Basic and acidic residues" evidence="3">
    <location>
        <begin position="97"/>
        <end position="113"/>
    </location>
</feature>
<dbReference type="InterPro" id="IPR039595">
    <property type="entry name" value="TE2IP/Rap1"/>
</dbReference>
<proteinExistence type="inferred from homology"/>
<name>A0A0F2M917_SPOSC</name>
<reference evidence="5 6" key="1">
    <citation type="journal article" date="2014" name="BMC Genomics">
        <title>Comparative genomics of the major fungal agents of human and animal Sporotrichosis: Sporothrix schenckii and Sporothrix brasiliensis.</title>
        <authorList>
            <person name="Teixeira M.M."/>
            <person name="de Almeida L.G."/>
            <person name="Kubitschek-Barreira P."/>
            <person name="Alves F.L."/>
            <person name="Kioshima E.S."/>
            <person name="Abadio A.K."/>
            <person name="Fernandes L."/>
            <person name="Derengowski L.S."/>
            <person name="Ferreira K.S."/>
            <person name="Souza R.C."/>
            <person name="Ruiz J.C."/>
            <person name="de Andrade N.C."/>
            <person name="Paes H.C."/>
            <person name="Nicola A.M."/>
            <person name="Albuquerque P."/>
            <person name="Gerber A.L."/>
            <person name="Martins V.P."/>
            <person name="Peconick L.D."/>
            <person name="Neto A.V."/>
            <person name="Chaucanez C.B."/>
            <person name="Silva P.A."/>
            <person name="Cunha O.L."/>
            <person name="de Oliveira F.F."/>
            <person name="dos Santos T.C."/>
            <person name="Barros A.L."/>
            <person name="Soares M.A."/>
            <person name="de Oliveira L.M."/>
            <person name="Marini M.M."/>
            <person name="Villalobos-Duno H."/>
            <person name="Cunha M.M."/>
            <person name="de Hoog S."/>
            <person name="da Silveira J.F."/>
            <person name="Henrissat B."/>
            <person name="Nino-Vega G.A."/>
            <person name="Cisalpino P.S."/>
            <person name="Mora-Montes H.M."/>
            <person name="Almeida S.R."/>
            <person name="Stajich J.E."/>
            <person name="Lopes-Bezerra L.M."/>
            <person name="Vasconcelos A.T."/>
            <person name="Felipe M.S."/>
        </authorList>
    </citation>
    <scope>NUCLEOTIDE SEQUENCE [LARGE SCALE GENOMIC DNA]</scope>
    <source>
        <strain evidence="5 6">1099-18</strain>
    </source>
</reference>
<comment type="similarity">
    <text evidence="2">Belongs to the RAP1 family.</text>
</comment>
<dbReference type="GeneID" id="27671252"/>
<dbReference type="InterPro" id="IPR036420">
    <property type="entry name" value="BRCT_dom_sf"/>
</dbReference>
<dbReference type="GO" id="GO:0042162">
    <property type="term" value="F:telomeric DNA binding"/>
    <property type="evidence" value="ECO:0007669"/>
    <property type="project" value="TreeGrafter"/>
</dbReference>
<feature type="compositionally biased region" description="Basic residues" evidence="3">
    <location>
        <begin position="220"/>
        <end position="251"/>
    </location>
</feature>
<dbReference type="KEGG" id="ssck:SPSK_09402"/>
<dbReference type="Gene3D" id="3.40.50.10190">
    <property type="entry name" value="BRCT domain"/>
    <property type="match status" value="1"/>
</dbReference>
<evidence type="ECO:0000313" key="5">
    <source>
        <dbReference type="EMBL" id="KJR85315.1"/>
    </source>
</evidence>
<dbReference type="PROSITE" id="PS50172">
    <property type="entry name" value="BRCT"/>
    <property type="match status" value="1"/>
</dbReference>
<dbReference type="Pfam" id="PF16589">
    <property type="entry name" value="BRCT_2"/>
    <property type="match status" value="1"/>
</dbReference>
<dbReference type="EMBL" id="AXCR01000007">
    <property type="protein sequence ID" value="KJR85315.1"/>
    <property type="molecule type" value="Genomic_DNA"/>
</dbReference>
<keyword evidence="2" id="KW-0158">Chromosome</keyword>
<comment type="function">
    <text evidence="2">Involved in the regulation of telomere length, clustering and has a specific role in telomere position effect (TPE).</text>
</comment>
<evidence type="ECO:0000256" key="1">
    <source>
        <dbReference type="ARBA" id="ARBA00023242"/>
    </source>
</evidence>
<dbReference type="AlphaFoldDB" id="A0A0F2M917"/>
<dbReference type="Proteomes" id="UP000033710">
    <property type="component" value="Unassembled WGS sequence"/>
</dbReference>
<keyword evidence="2" id="KW-0779">Telomere</keyword>
<reference evidence="5 6" key="2">
    <citation type="journal article" date="2015" name="Eukaryot. Cell">
        <title>Asexual propagation of a virulent clone complex in a human and feline outbreak of sporotrichosis.</title>
        <authorList>
            <person name="Teixeira Mde M."/>
            <person name="Rodrigues A.M."/>
            <person name="Tsui C.K."/>
            <person name="de Almeida L.G."/>
            <person name="Van Diepeningen A.D."/>
            <person name="van den Ende B.G."/>
            <person name="Fernandes G.F."/>
            <person name="Kano R."/>
            <person name="Hamelin R.C."/>
            <person name="Lopes-Bezerra L.M."/>
            <person name="Vasconcelos A.T."/>
            <person name="de Hoog S."/>
            <person name="de Camargo Z.P."/>
            <person name="Felipe M.S."/>
        </authorList>
    </citation>
    <scope>NUCLEOTIDE SEQUENCE [LARGE SCALE GENOMIC DNA]</scope>
    <source>
        <strain evidence="5 6">1099-18</strain>
    </source>
</reference>
<evidence type="ECO:0000256" key="3">
    <source>
        <dbReference type="SAM" id="MobiDB-lite"/>
    </source>
</evidence>
<comment type="subunit">
    <text evidence="2">Homodimer.</text>
</comment>
<dbReference type="PANTHER" id="PTHR16466">
    <property type="entry name" value="TELOMERE REPEAT-BINDING FACTOR 2-INTERACTING PROTEIN 1"/>
    <property type="match status" value="1"/>
</dbReference>